<keyword evidence="3" id="KW-1185">Reference proteome</keyword>
<dbReference type="AlphaFoldDB" id="A0A6A5TUH9"/>
<protein>
    <submittedName>
        <fullName evidence="2">Uncharacterized protein</fullName>
    </submittedName>
</protein>
<evidence type="ECO:0000256" key="1">
    <source>
        <dbReference type="SAM" id="MobiDB-lite"/>
    </source>
</evidence>
<feature type="region of interest" description="Disordered" evidence="1">
    <location>
        <begin position="1"/>
        <end position="99"/>
    </location>
</feature>
<proteinExistence type="predicted"/>
<feature type="region of interest" description="Disordered" evidence="1">
    <location>
        <begin position="117"/>
        <end position="195"/>
    </location>
</feature>
<organism evidence="2 3">
    <name type="scientific">Byssothecium circinans</name>
    <dbReference type="NCBI Taxonomy" id="147558"/>
    <lineage>
        <taxon>Eukaryota</taxon>
        <taxon>Fungi</taxon>
        <taxon>Dikarya</taxon>
        <taxon>Ascomycota</taxon>
        <taxon>Pezizomycotina</taxon>
        <taxon>Dothideomycetes</taxon>
        <taxon>Pleosporomycetidae</taxon>
        <taxon>Pleosporales</taxon>
        <taxon>Massarineae</taxon>
        <taxon>Massarinaceae</taxon>
        <taxon>Byssothecium</taxon>
    </lineage>
</organism>
<reference evidence="2" key="1">
    <citation type="journal article" date="2020" name="Stud. Mycol.">
        <title>101 Dothideomycetes genomes: a test case for predicting lifestyles and emergence of pathogens.</title>
        <authorList>
            <person name="Haridas S."/>
            <person name="Albert R."/>
            <person name="Binder M."/>
            <person name="Bloem J."/>
            <person name="Labutti K."/>
            <person name="Salamov A."/>
            <person name="Andreopoulos B."/>
            <person name="Baker S."/>
            <person name="Barry K."/>
            <person name="Bills G."/>
            <person name="Bluhm B."/>
            <person name="Cannon C."/>
            <person name="Castanera R."/>
            <person name="Culley D."/>
            <person name="Daum C."/>
            <person name="Ezra D."/>
            <person name="Gonzalez J."/>
            <person name="Henrissat B."/>
            <person name="Kuo A."/>
            <person name="Liang C."/>
            <person name="Lipzen A."/>
            <person name="Lutzoni F."/>
            <person name="Magnuson J."/>
            <person name="Mondo S."/>
            <person name="Nolan M."/>
            <person name="Ohm R."/>
            <person name="Pangilinan J."/>
            <person name="Park H.-J."/>
            <person name="Ramirez L."/>
            <person name="Alfaro M."/>
            <person name="Sun H."/>
            <person name="Tritt A."/>
            <person name="Yoshinaga Y."/>
            <person name="Zwiers L.-H."/>
            <person name="Turgeon B."/>
            <person name="Goodwin S."/>
            <person name="Spatafora J."/>
            <person name="Crous P."/>
            <person name="Grigoriev I."/>
        </authorList>
    </citation>
    <scope>NUCLEOTIDE SEQUENCE</scope>
    <source>
        <strain evidence="2">CBS 675.92</strain>
    </source>
</reference>
<evidence type="ECO:0000313" key="2">
    <source>
        <dbReference type="EMBL" id="KAF1956593.1"/>
    </source>
</evidence>
<feature type="compositionally biased region" description="Low complexity" evidence="1">
    <location>
        <begin position="14"/>
        <end position="31"/>
    </location>
</feature>
<evidence type="ECO:0000313" key="3">
    <source>
        <dbReference type="Proteomes" id="UP000800035"/>
    </source>
</evidence>
<gene>
    <name evidence="2" type="ORF">CC80DRAFT_61327</name>
</gene>
<accession>A0A6A5TUH9</accession>
<dbReference type="Proteomes" id="UP000800035">
    <property type="component" value="Unassembled WGS sequence"/>
</dbReference>
<feature type="compositionally biased region" description="Low complexity" evidence="1">
    <location>
        <begin position="52"/>
        <end position="78"/>
    </location>
</feature>
<dbReference type="EMBL" id="ML976991">
    <property type="protein sequence ID" value="KAF1956593.1"/>
    <property type="molecule type" value="Genomic_DNA"/>
</dbReference>
<sequence length="235" mass="25546">MSSSYQSQEAPMVQQSRLSSQRPRPRASALAKVTSYTSQQRVRPRVEPPPTATATATRRVQGTTAGPVPRRTSPPTVVAAEPKPLPGLKSTSSMTPPLMPYLPGYKPRRNLKLLAALDRGPQGTTGKRRDWSQLASRPYVPPPRPRQPIVAQTPPAERRAFSRPSSSVSSQAPKLSTAVRAEARLSGRKSPTSPPLPTKSLGYWLLVGIGCKPLLLGPCRKSSIRNIQNLVYAFL</sequence>
<name>A0A6A5TUH9_9PLEO</name>